<proteinExistence type="predicted"/>
<reference evidence="2 3" key="1">
    <citation type="submission" date="2019-10" db="EMBL/GenBank/DDBJ databases">
        <authorList>
            <person name="Palmer J.M."/>
        </authorList>
    </citation>
    <scope>NUCLEOTIDE SEQUENCE [LARGE SCALE GENOMIC DNA]</scope>
    <source>
        <strain evidence="2 3">TWF696</strain>
    </source>
</reference>
<gene>
    <name evidence="2" type="ORF">TWF696_001924</name>
</gene>
<evidence type="ECO:0000256" key="1">
    <source>
        <dbReference type="SAM" id="MobiDB-lite"/>
    </source>
</evidence>
<keyword evidence="3" id="KW-1185">Reference proteome</keyword>
<evidence type="ECO:0000313" key="3">
    <source>
        <dbReference type="Proteomes" id="UP001375240"/>
    </source>
</evidence>
<feature type="region of interest" description="Disordered" evidence="1">
    <location>
        <begin position="366"/>
        <end position="542"/>
    </location>
</feature>
<feature type="compositionally biased region" description="Polar residues" evidence="1">
    <location>
        <begin position="463"/>
        <end position="477"/>
    </location>
</feature>
<dbReference type="Proteomes" id="UP001375240">
    <property type="component" value="Unassembled WGS sequence"/>
</dbReference>
<feature type="compositionally biased region" description="Polar residues" evidence="1">
    <location>
        <begin position="412"/>
        <end position="429"/>
    </location>
</feature>
<sequence length="903" mass="101998">MLEHDTISFTWRGLYEFKESARKDIIEHYKRLQDYGTVMKIEFDPVGNTFTLTGPKEVAEEAHTTFISVVNTYIDKLYSKSLGRDLNANRGKITRALQTRMNLNPLIWTDDPQELKKTDHDEILEIFEAIDVEVETGRYEKFCKWIPAHKDKFRECFFPEKNDFVAEIANSVGCVMKVDWVSREVNVGAPSDEAMSAGLEKLNLAEQYYNWPYQRLTSHLINNDGRERFEVRLVPITRQSTTIGKSTLFPPSDQYSSLTGREKLASTRLAEYKPESDKYENVTFYCNPTYNAGRSATDIWRDYEYTAHRATILPVAPSQVEKSTTSASLDKGKAPVSFGARPQGNNMGGSAPITLAVIKKDSVTGNLAFGSRPQDTTDDAEGEEMDLPTLAPKRKVRLTNSKAVDSDPPSPTTFTYRSSSPTESVSTIGLPSGILASKRPSEDTGPKPLTISDLAHGKPGMSTGPQNDFGSSNSTSRPAGPSVRRPRLKENLRARKTDDSDNDSDRSGSTPKTIKDTETPQTSSNQHNVSGARRIVKPKPEYQTRLFKNTQNQRAPRHKQKFDSFLAIQQHQNSAFRKVFETAFEDARRFCGDIKFEVRLGRIVCAGVPKKYLKSTHAFQWSNWEDELRRIEIPTLFTDMISISPCDADFTVGLKIPGGDPLFENPPGVRNVSYEIEGLTFQKVSFTIIINAETFEFEIRAKEERFGTVFWNCPTMMWDAEFSLRGCRVIRSLEAQAQLLVESMEVEDGLIYPSFTVCTKGLGFEIIRASCLRESRHMVLPSEIHHGHEFTFVVTEHIDFKVQESARTPDIIRFQSVEGIESFRQNMTWYSMHFVVDEIEQAFWKQRALGVAELADTDAMDILLKQTKDGLTTLEALIQVVSNLISKINNVGYSNVQYTLHAA</sequence>
<organism evidence="2 3">
    <name type="scientific">Orbilia brochopaga</name>
    <dbReference type="NCBI Taxonomy" id="3140254"/>
    <lineage>
        <taxon>Eukaryota</taxon>
        <taxon>Fungi</taxon>
        <taxon>Dikarya</taxon>
        <taxon>Ascomycota</taxon>
        <taxon>Pezizomycotina</taxon>
        <taxon>Orbiliomycetes</taxon>
        <taxon>Orbiliales</taxon>
        <taxon>Orbiliaceae</taxon>
        <taxon>Orbilia</taxon>
    </lineage>
</organism>
<feature type="compositionally biased region" description="Basic and acidic residues" evidence="1">
    <location>
        <begin position="488"/>
        <end position="506"/>
    </location>
</feature>
<evidence type="ECO:0000313" key="2">
    <source>
        <dbReference type="EMBL" id="KAK6336363.1"/>
    </source>
</evidence>
<comment type="caution">
    <text evidence="2">The sequence shown here is derived from an EMBL/GenBank/DDBJ whole genome shotgun (WGS) entry which is preliminary data.</text>
</comment>
<accession>A0AAV9U8W5</accession>
<name>A0AAV9U8W5_9PEZI</name>
<protein>
    <submittedName>
        <fullName evidence="2">Uncharacterized protein</fullName>
    </submittedName>
</protein>
<feature type="compositionally biased region" description="Acidic residues" evidence="1">
    <location>
        <begin position="376"/>
        <end position="386"/>
    </location>
</feature>
<dbReference type="EMBL" id="JAVHNQ010000011">
    <property type="protein sequence ID" value="KAK6336363.1"/>
    <property type="molecule type" value="Genomic_DNA"/>
</dbReference>
<dbReference type="AlphaFoldDB" id="A0AAV9U8W5"/>
<feature type="region of interest" description="Disordered" evidence="1">
    <location>
        <begin position="325"/>
        <end position="347"/>
    </location>
</feature>
<feature type="compositionally biased region" description="Polar residues" evidence="1">
    <location>
        <begin position="519"/>
        <end position="529"/>
    </location>
</feature>